<keyword evidence="2" id="KW-1185">Reference proteome</keyword>
<reference evidence="1" key="1">
    <citation type="submission" date="2020-02" db="EMBL/GenBank/DDBJ databases">
        <title>Genome sequencing of the panga catfish, Pangasius djambal.</title>
        <authorList>
            <person name="Wen M."/>
            <person name="Zahm M."/>
            <person name="Roques C."/>
            <person name="Cabau C."/>
            <person name="Klopp C."/>
            <person name="Donnadieu C."/>
            <person name="Jouanno E."/>
            <person name="Avarre J.-C."/>
            <person name="Campet M."/>
            <person name="Ha T."/>
            <person name="Dugue R."/>
            <person name="Lampietro C."/>
            <person name="Louis A."/>
            <person name="Herpin A."/>
            <person name="Echchiki A."/>
            <person name="Berthelot C."/>
            <person name="Parey E."/>
            <person name="Roest-Crollius H."/>
            <person name="Braasch I."/>
            <person name="Postlethwait J.H."/>
            <person name="Bobe J."/>
            <person name="Montfort J."/>
            <person name="Bouchez O."/>
            <person name="Begum T."/>
            <person name="Schartl M."/>
            <person name="Gustiano R."/>
            <person name="Guiguen Y."/>
        </authorList>
    </citation>
    <scope>NUCLEOTIDE SEQUENCE</scope>
    <source>
        <strain evidence="1">Pdj_M5554</strain>
    </source>
</reference>
<accession>A0ACC5ZA79</accession>
<comment type="caution">
    <text evidence="1">The sequence shown here is derived from an EMBL/GenBank/DDBJ whole genome shotgun (WGS) entry which is preliminary data.</text>
</comment>
<protein>
    <submittedName>
        <fullName evidence="1">Uncharacterized protein</fullName>
    </submittedName>
</protein>
<proteinExistence type="predicted"/>
<name>A0ACC5ZA79_9TELE</name>
<dbReference type="Proteomes" id="UP000830395">
    <property type="component" value="Chromosome 20"/>
</dbReference>
<sequence>MKSLAHTHTEREREKQTSERNRGNGEPWLKCVCVFSAERVCARARVCVFSAERERVCVFSAVVSTHLDFPVIALLGKEKLATVHHTPC</sequence>
<evidence type="ECO:0000313" key="2">
    <source>
        <dbReference type="Proteomes" id="UP000830395"/>
    </source>
</evidence>
<organism evidence="1 2">
    <name type="scientific">Pangasius djambal</name>
    <dbReference type="NCBI Taxonomy" id="1691987"/>
    <lineage>
        <taxon>Eukaryota</taxon>
        <taxon>Metazoa</taxon>
        <taxon>Chordata</taxon>
        <taxon>Craniata</taxon>
        <taxon>Vertebrata</taxon>
        <taxon>Euteleostomi</taxon>
        <taxon>Actinopterygii</taxon>
        <taxon>Neopterygii</taxon>
        <taxon>Teleostei</taxon>
        <taxon>Ostariophysi</taxon>
        <taxon>Siluriformes</taxon>
        <taxon>Pangasiidae</taxon>
        <taxon>Pangasius</taxon>
    </lineage>
</organism>
<dbReference type="EMBL" id="CM040994">
    <property type="protein sequence ID" value="MCJ8744678.1"/>
    <property type="molecule type" value="Genomic_DNA"/>
</dbReference>
<gene>
    <name evidence="1" type="ORF">PDJAM_G00121550</name>
</gene>
<evidence type="ECO:0000313" key="1">
    <source>
        <dbReference type="EMBL" id="MCJ8744678.1"/>
    </source>
</evidence>